<organism evidence="1 2">
    <name type="scientific">Apostasia shenzhenica</name>
    <dbReference type="NCBI Taxonomy" id="1088818"/>
    <lineage>
        <taxon>Eukaryota</taxon>
        <taxon>Viridiplantae</taxon>
        <taxon>Streptophyta</taxon>
        <taxon>Embryophyta</taxon>
        <taxon>Tracheophyta</taxon>
        <taxon>Spermatophyta</taxon>
        <taxon>Magnoliopsida</taxon>
        <taxon>Liliopsida</taxon>
        <taxon>Asparagales</taxon>
        <taxon>Orchidaceae</taxon>
        <taxon>Apostasioideae</taxon>
        <taxon>Apostasia</taxon>
    </lineage>
</organism>
<name>A0A2H9ZWP6_9ASPA</name>
<proteinExistence type="predicted"/>
<protein>
    <recommendedName>
        <fullName evidence="3">Aspartic peptidase DDI1-type domain-containing protein</fullName>
    </recommendedName>
</protein>
<dbReference type="OrthoDB" id="674712at2759"/>
<dbReference type="InterPro" id="IPR021109">
    <property type="entry name" value="Peptidase_aspartic_dom_sf"/>
</dbReference>
<dbReference type="PANTHER" id="PTHR33067:SF32">
    <property type="entry name" value="ASPARTIC PEPTIDASE DDI1-TYPE DOMAIN-CONTAINING PROTEIN"/>
    <property type="match status" value="1"/>
</dbReference>
<evidence type="ECO:0000313" key="2">
    <source>
        <dbReference type="Proteomes" id="UP000236161"/>
    </source>
</evidence>
<dbReference type="AlphaFoldDB" id="A0A2H9ZWP6"/>
<keyword evidence="2" id="KW-1185">Reference proteome</keyword>
<dbReference type="SUPFAM" id="SSF50630">
    <property type="entry name" value="Acid proteases"/>
    <property type="match status" value="1"/>
</dbReference>
<accession>A0A2H9ZWP6</accession>
<dbReference type="Pfam" id="PF13650">
    <property type="entry name" value="Asp_protease_2"/>
    <property type="match status" value="1"/>
</dbReference>
<dbReference type="Gene3D" id="2.40.70.10">
    <property type="entry name" value="Acid Proteases"/>
    <property type="match status" value="1"/>
</dbReference>
<dbReference type="PANTHER" id="PTHR33067">
    <property type="entry name" value="RNA-DIRECTED DNA POLYMERASE-RELATED"/>
    <property type="match status" value="1"/>
</dbReference>
<dbReference type="EMBL" id="KZ453102">
    <property type="protein sequence ID" value="PKA47725.1"/>
    <property type="molecule type" value="Genomic_DNA"/>
</dbReference>
<sequence length="282" mass="32096">MDKIRETFSQVKINIPLLEAIQQMPPYAKYLKELCTAKRTTNVPKKAFLASNVSSILSHQIPIKYKDPGCPTISIMIGDKTIQKALLDLGASVNLLPFWLYEQLGLGELKSTTITLQLADRSIRIPKGVIEDVLIKVGEFIFPVDFIVIETEVETDQRSQILVILERPFLATSNALINCRNGKMRLSFGNLTVELNIFDLYKQPNYDKEIEMLNWVDEQKSENLMKKKFEEVDLAKESIRKDQINLSHLNIDLKSLPENLKYAFLGPNQTCPVIIASNLDKE</sequence>
<dbReference type="CDD" id="cd00303">
    <property type="entry name" value="retropepsin_like"/>
    <property type="match status" value="1"/>
</dbReference>
<dbReference type="Proteomes" id="UP000236161">
    <property type="component" value="Unassembled WGS sequence"/>
</dbReference>
<evidence type="ECO:0000313" key="1">
    <source>
        <dbReference type="EMBL" id="PKA47725.1"/>
    </source>
</evidence>
<evidence type="ECO:0008006" key="3">
    <source>
        <dbReference type="Google" id="ProtNLM"/>
    </source>
</evidence>
<gene>
    <name evidence="1" type="ORF">AXF42_Ash014502</name>
</gene>
<reference evidence="1 2" key="1">
    <citation type="journal article" date="2017" name="Nature">
        <title>The Apostasia genome and the evolution of orchids.</title>
        <authorList>
            <person name="Zhang G.Q."/>
            <person name="Liu K.W."/>
            <person name="Li Z."/>
            <person name="Lohaus R."/>
            <person name="Hsiao Y.Y."/>
            <person name="Niu S.C."/>
            <person name="Wang J.Y."/>
            <person name="Lin Y.C."/>
            <person name="Xu Q."/>
            <person name="Chen L.J."/>
            <person name="Yoshida K."/>
            <person name="Fujiwara S."/>
            <person name="Wang Z.W."/>
            <person name="Zhang Y.Q."/>
            <person name="Mitsuda N."/>
            <person name="Wang M."/>
            <person name="Liu G.H."/>
            <person name="Pecoraro L."/>
            <person name="Huang H.X."/>
            <person name="Xiao X.J."/>
            <person name="Lin M."/>
            <person name="Wu X.Y."/>
            <person name="Wu W.L."/>
            <person name="Chen Y.Y."/>
            <person name="Chang S.B."/>
            <person name="Sakamoto S."/>
            <person name="Ohme-Takagi M."/>
            <person name="Yagi M."/>
            <person name="Zeng S.J."/>
            <person name="Shen C.Y."/>
            <person name="Yeh C.M."/>
            <person name="Luo Y.B."/>
            <person name="Tsai W.C."/>
            <person name="Van de Peer Y."/>
            <person name="Liu Z.J."/>
        </authorList>
    </citation>
    <scope>NUCLEOTIDE SEQUENCE [LARGE SCALE GENOMIC DNA]</scope>
    <source>
        <strain evidence="2">cv. Shenzhen</strain>
        <tissue evidence="1">Stem</tissue>
    </source>
</reference>